<accession>A0ABT3FSD9</accession>
<organism evidence="1 2">
    <name type="scientific">Luteolibacter flavescens</name>
    <dbReference type="NCBI Taxonomy" id="1859460"/>
    <lineage>
        <taxon>Bacteria</taxon>
        <taxon>Pseudomonadati</taxon>
        <taxon>Verrucomicrobiota</taxon>
        <taxon>Verrucomicrobiia</taxon>
        <taxon>Verrucomicrobiales</taxon>
        <taxon>Verrucomicrobiaceae</taxon>
        <taxon>Luteolibacter</taxon>
    </lineage>
</organism>
<reference evidence="1 2" key="1">
    <citation type="submission" date="2022-10" db="EMBL/GenBank/DDBJ databases">
        <title>Luteolibacter flavescens strain MCCC 1K03193, whole genome shotgun sequencing project.</title>
        <authorList>
            <person name="Zhao G."/>
            <person name="Shen L."/>
        </authorList>
    </citation>
    <scope>NUCLEOTIDE SEQUENCE [LARGE SCALE GENOMIC DNA]</scope>
    <source>
        <strain evidence="1 2">MCCC 1K03193</strain>
    </source>
</reference>
<keyword evidence="2" id="KW-1185">Reference proteome</keyword>
<proteinExistence type="predicted"/>
<dbReference type="PROSITE" id="PS51257">
    <property type="entry name" value="PROKAR_LIPOPROTEIN"/>
    <property type="match status" value="1"/>
</dbReference>
<evidence type="ECO:0000313" key="2">
    <source>
        <dbReference type="Proteomes" id="UP001207930"/>
    </source>
</evidence>
<protein>
    <recommendedName>
        <fullName evidence="3">Lipoprotein</fullName>
    </recommendedName>
</protein>
<dbReference type="RefSeq" id="WP_264501852.1">
    <property type="nucleotide sequence ID" value="NZ_JAPDDS010000007.1"/>
</dbReference>
<comment type="caution">
    <text evidence="1">The sequence shown here is derived from an EMBL/GenBank/DDBJ whole genome shotgun (WGS) entry which is preliminary data.</text>
</comment>
<name>A0ABT3FSD9_9BACT</name>
<evidence type="ECO:0008006" key="3">
    <source>
        <dbReference type="Google" id="ProtNLM"/>
    </source>
</evidence>
<sequence>MLFCEGKVNRSQAKNLLLTMGLLSSLLGSFGCSKDAGEAVAPDSQVSVTAQFNHKIGPMDRGERYEEPLDEVLRARGYGSTDGGGTMQSKEGEIEFIDVHMVLSSPEESIPFVAEFLEGRGAPKGSKIRVFDGDKMIREIPFGVREGFAIYLDGVNLPDDVYEESDINVVIAEIDARLKGHGEIESHWQGPTETALYIYGDSINVMKPLIKDFMDQYPLCKGARVADMAPK</sequence>
<gene>
    <name evidence="1" type="ORF">OKA04_14240</name>
</gene>
<evidence type="ECO:0000313" key="1">
    <source>
        <dbReference type="EMBL" id="MCW1885895.1"/>
    </source>
</evidence>
<dbReference type="EMBL" id="JAPDDS010000007">
    <property type="protein sequence ID" value="MCW1885895.1"/>
    <property type="molecule type" value="Genomic_DNA"/>
</dbReference>
<dbReference type="Proteomes" id="UP001207930">
    <property type="component" value="Unassembled WGS sequence"/>
</dbReference>